<accession>A0A2N1PQ56</accession>
<dbReference type="InterPro" id="IPR019734">
    <property type="entry name" value="TPR_rpt"/>
</dbReference>
<protein>
    <recommendedName>
        <fullName evidence="4">Outer membrane lipoprotein BamD-like domain-containing protein</fullName>
    </recommendedName>
</protein>
<proteinExistence type="predicted"/>
<evidence type="ECO:0008006" key="4">
    <source>
        <dbReference type="Google" id="ProtNLM"/>
    </source>
</evidence>
<organism evidence="2 3">
    <name type="scientific">Candidatus Wallbacteria bacterium HGW-Wallbacteria-1</name>
    <dbReference type="NCBI Taxonomy" id="2013854"/>
    <lineage>
        <taxon>Bacteria</taxon>
        <taxon>Candidatus Walliibacteriota</taxon>
    </lineage>
</organism>
<keyword evidence="1" id="KW-0472">Membrane</keyword>
<dbReference type="AlphaFoldDB" id="A0A2N1PQ56"/>
<keyword evidence="1" id="KW-1133">Transmembrane helix</keyword>
<dbReference type="Pfam" id="PF13174">
    <property type="entry name" value="TPR_6"/>
    <property type="match status" value="1"/>
</dbReference>
<name>A0A2N1PQ56_9BACT</name>
<sequence>METVISESRKTTNFNPLRLALTRDMLFLIIMVLSPWIFSPSVVSLTPESEVRIRKTLEAEFRALKNPDQPKLNITSLPIKDWRWACVGLEQAWALMNQEKYSQAITIINTSVKLWPNSSVIPQFFALKALCLRKTGQTSEALELLLSCSTRYPHHLNQYLASQIAQVWKQETQQETAK</sequence>
<gene>
    <name evidence="2" type="ORF">CVV64_08885</name>
</gene>
<dbReference type="InterPro" id="IPR011990">
    <property type="entry name" value="TPR-like_helical_dom_sf"/>
</dbReference>
<evidence type="ECO:0000313" key="3">
    <source>
        <dbReference type="Proteomes" id="UP000233256"/>
    </source>
</evidence>
<dbReference type="Gene3D" id="1.25.40.10">
    <property type="entry name" value="Tetratricopeptide repeat domain"/>
    <property type="match status" value="1"/>
</dbReference>
<reference evidence="2 3" key="1">
    <citation type="journal article" date="2017" name="ISME J.">
        <title>Potential for microbial H2 and metal transformations associated with novel bacteria and archaea in deep terrestrial subsurface sediments.</title>
        <authorList>
            <person name="Hernsdorf A.W."/>
            <person name="Amano Y."/>
            <person name="Miyakawa K."/>
            <person name="Ise K."/>
            <person name="Suzuki Y."/>
            <person name="Anantharaman K."/>
            <person name="Probst A."/>
            <person name="Burstein D."/>
            <person name="Thomas B.C."/>
            <person name="Banfield J.F."/>
        </authorList>
    </citation>
    <scope>NUCLEOTIDE SEQUENCE [LARGE SCALE GENOMIC DNA]</scope>
    <source>
        <strain evidence="2">HGW-Wallbacteria-1</strain>
    </source>
</reference>
<keyword evidence="1" id="KW-0812">Transmembrane</keyword>
<dbReference type="Proteomes" id="UP000233256">
    <property type="component" value="Unassembled WGS sequence"/>
</dbReference>
<comment type="caution">
    <text evidence="2">The sequence shown here is derived from an EMBL/GenBank/DDBJ whole genome shotgun (WGS) entry which is preliminary data.</text>
</comment>
<feature type="transmembrane region" description="Helical" evidence="1">
    <location>
        <begin position="25"/>
        <end position="45"/>
    </location>
</feature>
<dbReference type="EMBL" id="PGXC01000005">
    <property type="protein sequence ID" value="PKK90470.1"/>
    <property type="molecule type" value="Genomic_DNA"/>
</dbReference>
<dbReference type="SUPFAM" id="SSF48452">
    <property type="entry name" value="TPR-like"/>
    <property type="match status" value="1"/>
</dbReference>
<evidence type="ECO:0000313" key="2">
    <source>
        <dbReference type="EMBL" id="PKK90470.1"/>
    </source>
</evidence>
<evidence type="ECO:0000256" key="1">
    <source>
        <dbReference type="SAM" id="Phobius"/>
    </source>
</evidence>